<dbReference type="InterPro" id="IPR012464">
    <property type="entry name" value="DUF1676"/>
</dbReference>
<evidence type="ECO:0000256" key="2">
    <source>
        <dbReference type="SAM" id="Phobius"/>
    </source>
</evidence>
<feature type="transmembrane region" description="Helical" evidence="2">
    <location>
        <begin position="133"/>
        <end position="151"/>
    </location>
</feature>
<name>A0A9Q0MT68_9DIPT</name>
<proteinExistence type="predicted"/>
<dbReference type="OrthoDB" id="6627826at2759"/>
<evidence type="ECO:0000313" key="3">
    <source>
        <dbReference type="EMBL" id="KAJ6637525.1"/>
    </source>
</evidence>
<keyword evidence="2" id="KW-1133">Transmembrane helix</keyword>
<feature type="region of interest" description="Disordered" evidence="1">
    <location>
        <begin position="73"/>
        <end position="92"/>
    </location>
</feature>
<protein>
    <submittedName>
        <fullName evidence="3">Uncharacterized protein</fullName>
    </submittedName>
</protein>
<accession>A0A9Q0MT68</accession>
<dbReference type="Pfam" id="PF07898">
    <property type="entry name" value="DUF1676"/>
    <property type="match status" value="1"/>
</dbReference>
<sequence length="217" mass="25032">MYVFQRNRLRFGCFLYLFAVLLCVVRVKSFVVNDKINVSNKSSDLLTIVSSNIEDAFAPNGLNYNKLDKSEGRQIGGHHHHHHGSSGGFGHKKKGKHLRRILYPVLMGLFIAKLIIFPLLLKVLTIMSSASFVLSKMSLLSTIMLGFKWFLTQHQVQPQQESKVEVVHVPLRKFNNQHNEWERDADINKYSMPVLSDNNDNYYNEHEMNLKPTSYVK</sequence>
<dbReference type="AlphaFoldDB" id="A0A9Q0MT68"/>
<feature type="compositionally biased region" description="Basic residues" evidence="1">
    <location>
        <begin position="76"/>
        <end position="92"/>
    </location>
</feature>
<gene>
    <name evidence="3" type="ORF">Bhyg_10256</name>
</gene>
<evidence type="ECO:0000256" key="1">
    <source>
        <dbReference type="SAM" id="MobiDB-lite"/>
    </source>
</evidence>
<reference evidence="3" key="1">
    <citation type="submission" date="2022-07" db="EMBL/GenBank/DDBJ databases">
        <authorList>
            <person name="Trinca V."/>
            <person name="Uliana J.V.C."/>
            <person name="Torres T.T."/>
            <person name="Ward R.J."/>
            <person name="Monesi N."/>
        </authorList>
    </citation>
    <scope>NUCLEOTIDE SEQUENCE</scope>
    <source>
        <strain evidence="3">HSMRA1968</strain>
        <tissue evidence="3">Whole embryos</tissue>
    </source>
</reference>
<feature type="transmembrane region" description="Helical" evidence="2">
    <location>
        <begin position="101"/>
        <end position="121"/>
    </location>
</feature>
<evidence type="ECO:0000313" key="4">
    <source>
        <dbReference type="Proteomes" id="UP001151699"/>
    </source>
</evidence>
<keyword evidence="4" id="KW-1185">Reference proteome</keyword>
<organism evidence="3 4">
    <name type="scientific">Pseudolycoriella hygida</name>
    <dbReference type="NCBI Taxonomy" id="35572"/>
    <lineage>
        <taxon>Eukaryota</taxon>
        <taxon>Metazoa</taxon>
        <taxon>Ecdysozoa</taxon>
        <taxon>Arthropoda</taxon>
        <taxon>Hexapoda</taxon>
        <taxon>Insecta</taxon>
        <taxon>Pterygota</taxon>
        <taxon>Neoptera</taxon>
        <taxon>Endopterygota</taxon>
        <taxon>Diptera</taxon>
        <taxon>Nematocera</taxon>
        <taxon>Sciaroidea</taxon>
        <taxon>Sciaridae</taxon>
        <taxon>Pseudolycoriella</taxon>
    </lineage>
</organism>
<dbReference type="EMBL" id="WJQU01000003">
    <property type="protein sequence ID" value="KAJ6637525.1"/>
    <property type="molecule type" value="Genomic_DNA"/>
</dbReference>
<keyword evidence="2" id="KW-0812">Transmembrane</keyword>
<dbReference type="Proteomes" id="UP001151699">
    <property type="component" value="Chromosome X"/>
</dbReference>
<feature type="non-terminal residue" evidence="3">
    <location>
        <position position="1"/>
    </location>
</feature>
<comment type="caution">
    <text evidence="3">The sequence shown here is derived from an EMBL/GenBank/DDBJ whole genome shotgun (WGS) entry which is preliminary data.</text>
</comment>
<keyword evidence="2" id="KW-0472">Membrane</keyword>